<keyword evidence="5" id="KW-0653">Protein transport</keyword>
<dbReference type="InterPro" id="IPR006896">
    <property type="entry name" value="Sec23/24_trunk_dom"/>
</dbReference>
<feature type="compositionally biased region" description="Polar residues" evidence="7">
    <location>
        <begin position="36"/>
        <end position="82"/>
    </location>
</feature>
<evidence type="ECO:0008006" key="15">
    <source>
        <dbReference type="Google" id="ProtNLM"/>
    </source>
</evidence>
<dbReference type="SUPFAM" id="SSF81995">
    <property type="entry name" value="beta-sandwich domain of Sec23/24"/>
    <property type="match status" value="1"/>
</dbReference>
<dbReference type="InterPro" id="IPR012990">
    <property type="entry name" value="Beta-sandwich_Sec23_24"/>
</dbReference>
<evidence type="ECO:0000313" key="14">
    <source>
        <dbReference type="Proteomes" id="UP000827092"/>
    </source>
</evidence>
<evidence type="ECO:0000256" key="4">
    <source>
        <dbReference type="ARBA" id="ARBA00022448"/>
    </source>
</evidence>
<organism evidence="13 14">
    <name type="scientific">Oedothorax gibbosus</name>
    <dbReference type="NCBI Taxonomy" id="931172"/>
    <lineage>
        <taxon>Eukaryota</taxon>
        <taxon>Metazoa</taxon>
        <taxon>Ecdysozoa</taxon>
        <taxon>Arthropoda</taxon>
        <taxon>Chelicerata</taxon>
        <taxon>Arachnida</taxon>
        <taxon>Araneae</taxon>
        <taxon>Araneomorphae</taxon>
        <taxon>Entelegynae</taxon>
        <taxon>Araneoidea</taxon>
        <taxon>Linyphiidae</taxon>
        <taxon>Erigoninae</taxon>
        <taxon>Oedothorax</taxon>
    </lineage>
</organism>
<evidence type="ECO:0000256" key="2">
    <source>
        <dbReference type="ARBA" id="ARBA00004397"/>
    </source>
</evidence>
<feature type="compositionally biased region" description="Polar residues" evidence="7">
    <location>
        <begin position="126"/>
        <end position="173"/>
    </location>
</feature>
<dbReference type="Pfam" id="PF04815">
    <property type="entry name" value="Sec23_helical"/>
    <property type="match status" value="1"/>
</dbReference>
<dbReference type="GO" id="GO:0006886">
    <property type="term" value="P:intracellular protein transport"/>
    <property type="evidence" value="ECO:0007669"/>
    <property type="project" value="InterPro"/>
</dbReference>
<feature type="domain" description="Sec23/Sec24 helical" evidence="11">
    <location>
        <begin position="935"/>
        <end position="1034"/>
    </location>
</feature>
<keyword evidence="4" id="KW-0813">Transport</keyword>
<comment type="subcellular location">
    <subcellularLocation>
        <location evidence="1">Cytoplasmic vesicle</location>
        <location evidence="1">COPII-coated vesicle membrane</location>
        <topology evidence="1">Peripheral membrane protein</topology>
        <orientation evidence="1">Cytoplasmic side</orientation>
    </subcellularLocation>
    <subcellularLocation>
        <location evidence="2">Endoplasmic reticulum membrane</location>
        <topology evidence="2">Peripheral membrane protein</topology>
        <orientation evidence="2">Cytoplasmic side</orientation>
    </subcellularLocation>
</comment>
<feature type="region of interest" description="Disordered" evidence="7">
    <location>
        <begin position="1"/>
        <end position="335"/>
    </location>
</feature>
<evidence type="ECO:0000259" key="12">
    <source>
        <dbReference type="Pfam" id="PF08033"/>
    </source>
</evidence>
<dbReference type="Pfam" id="PF04811">
    <property type="entry name" value="Sec23_trunk"/>
    <property type="match status" value="1"/>
</dbReference>
<evidence type="ECO:0000256" key="3">
    <source>
        <dbReference type="ARBA" id="ARBA00008334"/>
    </source>
</evidence>
<protein>
    <recommendedName>
        <fullName evidence="15">Protein transport protein Sec24C</fullName>
    </recommendedName>
</protein>
<dbReference type="SUPFAM" id="SSF82754">
    <property type="entry name" value="C-terminal, gelsolin-like domain of Sec23/24"/>
    <property type="match status" value="1"/>
</dbReference>
<dbReference type="InterPro" id="IPR036465">
    <property type="entry name" value="vWFA_dom_sf"/>
</dbReference>
<feature type="region of interest" description="Disordered" evidence="7">
    <location>
        <begin position="356"/>
        <end position="409"/>
    </location>
</feature>
<evidence type="ECO:0000259" key="9">
    <source>
        <dbReference type="Pfam" id="PF04810"/>
    </source>
</evidence>
<dbReference type="InterPro" id="IPR036175">
    <property type="entry name" value="Sec23/24_helical_dom_sf"/>
</dbReference>
<feature type="compositionally biased region" description="Low complexity" evidence="7">
    <location>
        <begin position="1"/>
        <end position="14"/>
    </location>
</feature>
<feature type="domain" description="Zinc finger Sec23/Sec24-type" evidence="9">
    <location>
        <begin position="513"/>
        <end position="551"/>
    </location>
</feature>
<evidence type="ECO:0000259" key="8">
    <source>
        <dbReference type="Pfam" id="PF00626"/>
    </source>
</evidence>
<dbReference type="Gene3D" id="3.40.50.410">
    <property type="entry name" value="von Willebrand factor, type A domain"/>
    <property type="match status" value="1"/>
</dbReference>
<dbReference type="Gene3D" id="2.30.30.380">
    <property type="entry name" value="Zn-finger domain of Sec23/24"/>
    <property type="match status" value="1"/>
</dbReference>
<dbReference type="Gene3D" id="1.20.120.730">
    <property type="entry name" value="Sec23/Sec24 helical domain"/>
    <property type="match status" value="1"/>
</dbReference>
<dbReference type="InterPro" id="IPR036174">
    <property type="entry name" value="Znf_Sec23_Sec24_sf"/>
</dbReference>
<evidence type="ECO:0000259" key="11">
    <source>
        <dbReference type="Pfam" id="PF04815"/>
    </source>
</evidence>
<feature type="domain" description="Gelsolin-like" evidence="8">
    <location>
        <begin position="1055"/>
        <end position="1127"/>
    </location>
</feature>
<evidence type="ECO:0000256" key="6">
    <source>
        <dbReference type="ARBA" id="ARBA00023329"/>
    </source>
</evidence>
<dbReference type="GO" id="GO:0000149">
    <property type="term" value="F:SNARE binding"/>
    <property type="evidence" value="ECO:0007669"/>
    <property type="project" value="TreeGrafter"/>
</dbReference>
<evidence type="ECO:0000259" key="10">
    <source>
        <dbReference type="Pfam" id="PF04811"/>
    </source>
</evidence>
<proteinExistence type="inferred from homology"/>
<feature type="compositionally biased region" description="Pro residues" evidence="7">
    <location>
        <begin position="243"/>
        <end position="264"/>
    </location>
</feature>
<evidence type="ECO:0000256" key="1">
    <source>
        <dbReference type="ARBA" id="ARBA00004299"/>
    </source>
</evidence>
<feature type="compositionally biased region" description="Polar residues" evidence="7">
    <location>
        <begin position="206"/>
        <end position="217"/>
    </location>
</feature>
<keyword evidence="6" id="KW-0968">Cytoplasmic vesicle</keyword>
<feature type="domain" description="Sec23/Sec24 beta-sandwich" evidence="12">
    <location>
        <begin position="839"/>
        <end position="923"/>
    </location>
</feature>
<reference evidence="13 14" key="1">
    <citation type="journal article" date="2022" name="Nat. Ecol. Evol.">
        <title>A masculinizing supergene underlies an exaggerated male reproductive morph in a spider.</title>
        <authorList>
            <person name="Hendrickx F."/>
            <person name="De Corte Z."/>
            <person name="Sonet G."/>
            <person name="Van Belleghem S.M."/>
            <person name="Kostlbacher S."/>
            <person name="Vangestel C."/>
        </authorList>
    </citation>
    <scope>NUCLEOTIDE SEQUENCE [LARGE SCALE GENOMIC DNA]</scope>
    <source>
        <strain evidence="13">W744_W776</strain>
    </source>
</reference>
<dbReference type="Gene3D" id="2.60.40.1670">
    <property type="entry name" value="beta-sandwich domain of Sec23/24"/>
    <property type="match status" value="1"/>
</dbReference>
<dbReference type="SUPFAM" id="SSF53300">
    <property type="entry name" value="vWA-like"/>
    <property type="match status" value="1"/>
</dbReference>
<comment type="similarity">
    <text evidence="3">Belongs to the SEC23/SEC24 family. SEC24 subfamily.</text>
</comment>
<dbReference type="SUPFAM" id="SSF81811">
    <property type="entry name" value="Helical domain of Sec23/24"/>
    <property type="match status" value="1"/>
</dbReference>
<dbReference type="InterPro" id="IPR006895">
    <property type="entry name" value="Znf_Sec23_Sec24"/>
</dbReference>
<feature type="compositionally biased region" description="Low complexity" evidence="7">
    <location>
        <begin position="383"/>
        <end position="401"/>
    </location>
</feature>
<dbReference type="Proteomes" id="UP000827092">
    <property type="component" value="Unassembled WGS sequence"/>
</dbReference>
<dbReference type="PANTHER" id="PTHR13803">
    <property type="entry name" value="SEC24-RELATED PROTEIN"/>
    <property type="match status" value="1"/>
</dbReference>
<name>A0AAV6UGT1_9ARAC</name>
<keyword evidence="14" id="KW-1185">Reference proteome</keyword>
<dbReference type="InterPro" id="IPR006900">
    <property type="entry name" value="Sec23/24_helical_dom"/>
</dbReference>
<dbReference type="GO" id="GO:0030127">
    <property type="term" value="C:COPII vesicle coat"/>
    <property type="evidence" value="ECO:0007669"/>
    <property type="project" value="InterPro"/>
</dbReference>
<dbReference type="EMBL" id="JAFNEN010000410">
    <property type="protein sequence ID" value="KAG8183690.1"/>
    <property type="molecule type" value="Genomic_DNA"/>
</dbReference>
<evidence type="ECO:0000256" key="7">
    <source>
        <dbReference type="SAM" id="MobiDB-lite"/>
    </source>
</evidence>
<dbReference type="GO" id="GO:0005789">
    <property type="term" value="C:endoplasmic reticulum membrane"/>
    <property type="evidence" value="ECO:0007669"/>
    <property type="project" value="UniProtKB-SubCell"/>
</dbReference>
<dbReference type="InterPro" id="IPR007123">
    <property type="entry name" value="Gelsolin-like_dom"/>
</dbReference>
<dbReference type="InterPro" id="IPR029006">
    <property type="entry name" value="ADF-H/Gelsolin-like_dom_sf"/>
</dbReference>
<gene>
    <name evidence="13" type="ORF">JTE90_028053</name>
</gene>
<dbReference type="InterPro" id="IPR050550">
    <property type="entry name" value="SEC23_SEC24_subfamily"/>
</dbReference>
<accession>A0AAV6UGT1</accession>
<dbReference type="InterPro" id="IPR036180">
    <property type="entry name" value="Gelsolin-like_dom_sf"/>
</dbReference>
<dbReference type="Gene3D" id="3.40.20.10">
    <property type="entry name" value="Severin"/>
    <property type="match status" value="1"/>
</dbReference>
<dbReference type="PANTHER" id="PTHR13803:SF4">
    <property type="entry name" value="SECRETORY 24CD, ISOFORM C"/>
    <property type="match status" value="1"/>
</dbReference>
<dbReference type="AlphaFoldDB" id="A0AAV6UGT1"/>
<dbReference type="GO" id="GO:0070971">
    <property type="term" value="C:endoplasmic reticulum exit site"/>
    <property type="evidence" value="ECO:0007669"/>
    <property type="project" value="TreeGrafter"/>
</dbReference>
<feature type="compositionally biased region" description="Polar residues" evidence="7">
    <location>
        <begin position="16"/>
        <end position="27"/>
    </location>
</feature>
<evidence type="ECO:0000313" key="13">
    <source>
        <dbReference type="EMBL" id="KAG8183690.1"/>
    </source>
</evidence>
<dbReference type="Pfam" id="PF00626">
    <property type="entry name" value="Gelsolin"/>
    <property type="match status" value="1"/>
</dbReference>
<feature type="compositionally biased region" description="Low complexity" evidence="7">
    <location>
        <begin position="91"/>
        <end position="102"/>
    </location>
</feature>
<sequence length="1184" mass="130604">MIPSPSSHMPPGGMYNPNSANKLSYQMQDLKLGPPQAQSGNHPPNNQNTRPGESSPQHHNPPSQTSVTYSNQPGSTYPYANNNPPPITHSNNMQQHQMNNNQFPSGSLYSGPPVGQQPKLGQQQQIGSPMNNFPPSTQRFSNGISNGHDSSSPNQSAGTPQHAQPPNFNQPSSPGGPPIQYPTPGQQIGSASPAAHIRSHLPPTGSLINQNQSQMSNVPLGATMGQPPAQFNQIRGPVGNLPSSPPMNQPPPPGSLMSQPPPPGSQMNQNHGPMSNQPHMSQPPPPGSQMNQNRGPVGNLPPTPQMNQNFGPMSNMPPSPQMNQNLGGMSNLPPAPQMGQPPLPGTHNFGQLPPGPQMGQPPQPGFQPYVPGSPTSNMPPGMPQGQQWGSGPQSGYPYGSPNQGPVQQQPRRLDLDQMPSTVQVRDEDRITRGGIYTTEIKGLIPPLVTTDFVVQDRGMCSPRFIRSSLYCLPNDPSILKQTAVPFSVTINPLASLVEGETSPPLCHYRKEGPLRCKRCKAYICSFMTFLEGGRCFQCAFCKVVTEVPEDYFCFLDGMGERTDKYHRPELCLGSYEYLATKEYCRNDELPNPPAYIFMIEVSSATFRNGLIQLLCENMKNVLQCLKNDENNDNSKLKVGFVTYNNVLHFYNMKKNLSQPHIMVLSDVHNAFVPLLEGFLVTLEDAEVLVDSLMEHIPRQFMNEPATEIILGPVIQVGLEALKNANCSGKLLVFHSTIPNADAPGKLPHREGQKLLGTDKQKIPLAPQTDFYAKLAQDCVAAGCAVDLFLFPNSYIDIASLSPLCKHTGGQIYKYTYFQSHIDGDRFLEDLEKNVTTTTAFDAVLRVRTSAGISPVFYYGNFYMSNATDIELSTIDRHKSVTVEFAYDDKLPENETVFLQAALLYTTCTGERRIRCHNLALPTSVSMPDVFKCCELDTTINFLAKHGLKQLLDHSPQQMKNNLIGRCVKMLSCYRKHCATSSSQGQLILPDTMKLLPLYLNCLFKSDALNGGSEMSLDDRSFSMLALNSMDVKSTATYFYPTLLPLHDLDPTSDGMPSPIRCSIEKLSDQGAYLLENGIYMFLWVGQAINTEWLQNVLGVQSTNLIDKQKSSLPELNTPLSKKIQRMIEQLQEDRQWYMRLSVMVQGDKLEIVFRQFLVEDRGADGGSSYVDFLCNLHREISKNN</sequence>
<feature type="compositionally biased region" description="Polar residues" evidence="7">
    <location>
        <begin position="268"/>
        <end position="280"/>
    </location>
</feature>
<dbReference type="SUPFAM" id="SSF82919">
    <property type="entry name" value="Zn-finger domain of Sec23/24"/>
    <property type="match status" value="1"/>
</dbReference>
<dbReference type="GO" id="GO:0090110">
    <property type="term" value="P:COPII-coated vesicle cargo loading"/>
    <property type="evidence" value="ECO:0007669"/>
    <property type="project" value="TreeGrafter"/>
</dbReference>
<feature type="compositionally biased region" description="Low complexity" evidence="7">
    <location>
        <begin position="111"/>
        <end position="125"/>
    </location>
</feature>
<feature type="compositionally biased region" description="Pro residues" evidence="7">
    <location>
        <begin position="356"/>
        <end position="365"/>
    </location>
</feature>
<dbReference type="Pfam" id="PF08033">
    <property type="entry name" value="Sec23_BS"/>
    <property type="match status" value="1"/>
</dbReference>
<dbReference type="FunFam" id="3.40.50.410:FF:000020">
    <property type="entry name" value="protein transport protein Sec24D isoform X1"/>
    <property type="match status" value="1"/>
</dbReference>
<dbReference type="GO" id="GO:0008270">
    <property type="term" value="F:zinc ion binding"/>
    <property type="evidence" value="ECO:0007669"/>
    <property type="project" value="InterPro"/>
</dbReference>
<comment type="caution">
    <text evidence="13">The sequence shown here is derived from an EMBL/GenBank/DDBJ whole genome shotgun (WGS) entry which is preliminary data.</text>
</comment>
<evidence type="ECO:0000256" key="5">
    <source>
        <dbReference type="ARBA" id="ARBA00022927"/>
    </source>
</evidence>
<dbReference type="Pfam" id="PF04810">
    <property type="entry name" value="zf-Sec23_Sec24"/>
    <property type="match status" value="1"/>
</dbReference>
<feature type="domain" description="Sec23/Sec24 trunk" evidence="10">
    <location>
        <begin position="590"/>
        <end position="834"/>
    </location>
</feature>